<dbReference type="PANTHER" id="PTHR37254">
    <property type="entry name" value="OS01G0100500 PROTEIN"/>
    <property type="match status" value="1"/>
</dbReference>
<feature type="compositionally biased region" description="Pro residues" evidence="1">
    <location>
        <begin position="738"/>
        <end position="752"/>
    </location>
</feature>
<name>A0A1Y1I0T1_KLENI</name>
<evidence type="ECO:0000256" key="1">
    <source>
        <dbReference type="SAM" id="MobiDB-lite"/>
    </source>
</evidence>
<dbReference type="Proteomes" id="UP000054558">
    <property type="component" value="Unassembled WGS sequence"/>
</dbReference>
<accession>A0A1Y1I0T1</accession>
<evidence type="ECO:0000313" key="3">
    <source>
        <dbReference type="EMBL" id="GAQ83572.1"/>
    </source>
</evidence>
<feature type="compositionally biased region" description="Basic and acidic residues" evidence="1">
    <location>
        <begin position="599"/>
        <end position="615"/>
    </location>
</feature>
<dbReference type="AlphaFoldDB" id="A0A1Y1I0T1"/>
<dbReference type="PANTHER" id="PTHR37254:SF1">
    <property type="entry name" value="OS01G0100500 PROTEIN"/>
    <property type="match status" value="1"/>
</dbReference>
<gene>
    <name evidence="3" type="ORF">KFL_001530130</name>
</gene>
<organism evidence="3 4">
    <name type="scientific">Klebsormidium nitens</name>
    <name type="common">Green alga</name>
    <name type="synonym">Ulothrix nitens</name>
    <dbReference type="NCBI Taxonomy" id="105231"/>
    <lineage>
        <taxon>Eukaryota</taxon>
        <taxon>Viridiplantae</taxon>
        <taxon>Streptophyta</taxon>
        <taxon>Klebsormidiophyceae</taxon>
        <taxon>Klebsormidiales</taxon>
        <taxon>Klebsormidiaceae</taxon>
        <taxon>Klebsormidium</taxon>
    </lineage>
</organism>
<evidence type="ECO:0000313" key="4">
    <source>
        <dbReference type="Proteomes" id="UP000054558"/>
    </source>
</evidence>
<keyword evidence="2" id="KW-0472">Membrane</keyword>
<feature type="transmembrane region" description="Helical" evidence="2">
    <location>
        <begin position="67"/>
        <end position="90"/>
    </location>
</feature>
<feature type="compositionally biased region" description="Low complexity" evidence="1">
    <location>
        <begin position="794"/>
        <end position="803"/>
    </location>
</feature>
<reference evidence="3 4" key="1">
    <citation type="journal article" date="2014" name="Nat. Commun.">
        <title>Klebsormidium flaccidum genome reveals primary factors for plant terrestrial adaptation.</title>
        <authorList>
            <person name="Hori K."/>
            <person name="Maruyama F."/>
            <person name="Fujisawa T."/>
            <person name="Togashi T."/>
            <person name="Yamamoto N."/>
            <person name="Seo M."/>
            <person name="Sato S."/>
            <person name="Yamada T."/>
            <person name="Mori H."/>
            <person name="Tajima N."/>
            <person name="Moriyama T."/>
            <person name="Ikeuchi M."/>
            <person name="Watanabe M."/>
            <person name="Wada H."/>
            <person name="Kobayashi K."/>
            <person name="Saito M."/>
            <person name="Masuda T."/>
            <person name="Sasaki-Sekimoto Y."/>
            <person name="Mashiguchi K."/>
            <person name="Awai K."/>
            <person name="Shimojima M."/>
            <person name="Masuda S."/>
            <person name="Iwai M."/>
            <person name="Nobusawa T."/>
            <person name="Narise T."/>
            <person name="Kondo S."/>
            <person name="Saito H."/>
            <person name="Sato R."/>
            <person name="Murakawa M."/>
            <person name="Ihara Y."/>
            <person name="Oshima-Yamada Y."/>
            <person name="Ohtaka K."/>
            <person name="Satoh M."/>
            <person name="Sonobe K."/>
            <person name="Ishii M."/>
            <person name="Ohtani R."/>
            <person name="Kanamori-Sato M."/>
            <person name="Honoki R."/>
            <person name="Miyazaki D."/>
            <person name="Mochizuki H."/>
            <person name="Umetsu J."/>
            <person name="Higashi K."/>
            <person name="Shibata D."/>
            <person name="Kamiya Y."/>
            <person name="Sato N."/>
            <person name="Nakamura Y."/>
            <person name="Tabata S."/>
            <person name="Ida S."/>
            <person name="Kurokawa K."/>
            <person name="Ohta H."/>
        </authorList>
    </citation>
    <scope>NUCLEOTIDE SEQUENCE [LARGE SCALE GENOMIC DNA]</scope>
    <source>
        <strain evidence="3 4">NIES-2285</strain>
    </source>
</reference>
<feature type="region of interest" description="Disordered" evidence="1">
    <location>
        <begin position="563"/>
        <end position="816"/>
    </location>
</feature>
<keyword evidence="4" id="KW-1185">Reference proteome</keyword>
<proteinExistence type="predicted"/>
<keyword evidence="2" id="KW-1133">Transmembrane helix</keyword>
<dbReference type="OrthoDB" id="1909934at2759"/>
<keyword evidence="2" id="KW-0812">Transmembrane</keyword>
<feature type="transmembrane region" description="Helical" evidence="2">
    <location>
        <begin position="378"/>
        <end position="400"/>
    </location>
</feature>
<evidence type="ECO:0008006" key="5">
    <source>
        <dbReference type="Google" id="ProtNLM"/>
    </source>
</evidence>
<protein>
    <recommendedName>
        <fullName evidence="5">Transmembrane protein</fullName>
    </recommendedName>
</protein>
<sequence length="963" mass="105382">MASLCPVNAGAFVSTAGTCACPVGQYLVNASCRAYMDGPTQRPEISQADFIPPLPTAASWTNNHAQLISFEITIILVGVWFLFCLGLRFAPLEGNWFRLRYKISRCDVIFSKQHWFDEQKVLVKRRTEMGGALSLASLLFFLGAIVGLIWDLETQKQYTVESVMIASHQVIQGFENDLLFNLTGYGSLRCEMLQQPTVTTGEIQEEVRTVSAIAAGDSYTCVNNPDGVTLRVTCPNCTAGRENYLIQSEFADINGTQAYALGWAYDACAVHKSREYKSCVSGKIAGASNGTYAPMATLRGELPTVLSFSFYPRIFRQFDPELLLLDTQFRQYTAGTFATDNATLQPLLAAPTGVRVALLLELAGSFVLITETQSTNGVLTFLAKAGGLYTISYWLFYFILMQFEKRIKRLRYDDKRLNSLECTRIARLRWDKVRLFVKYSRFGTRRKPGRRPGEVVLDLGDDASPRGGAGEAPRGASDGSGFGEKLKQTLSKLADVKTDEERIKDIAENDNFLSDGVVNPHPGSRNLNPSRAPFPGIFTDFRANGEAGEGPPMLMRAASLPGGSIRRQRTTGPLPDFSLAQHIPPHGTTVGTQSGRNGRPHDYLLESRSNLRDDTLTGDPTEPFRPPARLRGGAPSPPDSPPGSGENSDPQESSRLRGGSSPLYRAPFSGELASPHGGGVGCRSDSCPLFNGFGSAQTSASEDGWKQAASESVSFNGRGRDMASPAGGSPPSKRIHVSPPPRTLTPPLPPTPGSTRPPHSPRGGADISSRRRSKKRPKPIDVIRNDSEMSLARSEPASASTTPPSEPGHHRRSSSGSGVALLANIGRGLSKVIPGNLTHLHIPGFGPSDSQKPSEEEVHERMMRKKRKKLRYRGMVQHTGLVVRRLKRPSWLGHSCPLPPVPNAPEGQEDDVNGSDEIEPDVFAMYNHLQDLYDYNVRLREDFLLAQSMLENVVQRFRPHSDL</sequence>
<feature type="region of interest" description="Disordered" evidence="1">
    <location>
        <begin position="452"/>
        <end position="483"/>
    </location>
</feature>
<feature type="compositionally biased region" description="Low complexity" evidence="1">
    <location>
        <begin position="753"/>
        <end position="764"/>
    </location>
</feature>
<feature type="transmembrane region" description="Helical" evidence="2">
    <location>
        <begin position="129"/>
        <end position="150"/>
    </location>
</feature>
<feature type="compositionally biased region" description="Basic and acidic residues" evidence="1">
    <location>
        <begin position="778"/>
        <end position="787"/>
    </location>
</feature>
<evidence type="ECO:0000256" key="2">
    <source>
        <dbReference type="SAM" id="Phobius"/>
    </source>
</evidence>
<dbReference type="EMBL" id="DF237102">
    <property type="protein sequence ID" value="GAQ83572.1"/>
    <property type="molecule type" value="Genomic_DNA"/>
</dbReference>